<dbReference type="Proteomes" id="UP001165960">
    <property type="component" value="Unassembled WGS sequence"/>
</dbReference>
<gene>
    <name evidence="1" type="ORF">DSO57_1035693</name>
</gene>
<sequence length="158" mass="18699">KKKILQEKYMRLAQSIPQLDIIFIYFTHITHQLIQDHKKEITDIYLDLILRELSPDSFQDLIKESLLDLNISLQGSLDKYFAISDVIHDHVFLMSQANSFKAHVRLQSYIIDNIIRFEESVQNIPAILKGNHHLYVNLTKGWYVRNTHMQFQPTKLCF</sequence>
<organism evidence="1 2">
    <name type="scientific">Entomophthora muscae</name>
    <dbReference type="NCBI Taxonomy" id="34485"/>
    <lineage>
        <taxon>Eukaryota</taxon>
        <taxon>Fungi</taxon>
        <taxon>Fungi incertae sedis</taxon>
        <taxon>Zoopagomycota</taxon>
        <taxon>Entomophthoromycotina</taxon>
        <taxon>Entomophthoromycetes</taxon>
        <taxon>Entomophthorales</taxon>
        <taxon>Entomophthoraceae</taxon>
        <taxon>Entomophthora</taxon>
    </lineage>
</organism>
<protein>
    <submittedName>
        <fullName evidence="1">Uncharacterized protein</fullName>
    </submittedName>
</protein>
<keyword evidence="2" id="KW-1185">Reference proteome</keyword>
<evidence type="ECO:0000313" key="1">
    <source>
        <dbReference type="EMBL" id="KAJ9052294.1"/>
    </source>
</evidence>
<comment type="caution">
    <text evidence="1">The sequence shown here is derived from an EMBL/GenBank/DDBJ whole genome shotgun (WGS) entry which is preliminary data.</text>
</comment>
<accession>A0ACC2RQF7</accession>
<name>A0ACC2RQF7_9FUNG</name>
<dbReference type="EMBL" id="QTSX02006712">
    <property type="protein sequence ID" value="KAJ9052294.1"/>
    <property type="molecule type" value="Genomic_DNA"/>
</dbReference>
<proteinExistence type="predicted"/>
<feature type="non-terminal residue" evidence="1">
    <location>
        <position position="1"/>
    </location>
</feature>
<reference evidence="1" key="1">
    <citation type="submission" date="2022-04" db="EMBL/GenBank/DDBJ databases">
        <title>Genome of the entomopathogenic fungus Entomophthora muscae.</title>
        <authorList>
            <person name="Elya C."/>
            <person name="Lovett B.R."/>
            <person name="Lee E."/>
            <person name="Macias A.M."/>
            <person name="Hajek A.E."/>
            <person name="De Bivort B.L."/>
            <person name="Kasson M.T."/>
            <person name="De Fine Licht H.H."/>
            <person name="Stajich J.E."/>
        </authorList>
    </citation>
    <scope>NUCLEOTIDE SEQUENCE</scope>
    <source>
        <strain evidence="1">Berkeley</strain>
    </source>
</reference>
<evidence type="ECO:0000313" key="2">
    <source>
        <dbReference type="Proteomes" id="UP001165960"/>
    </source>
</evidence>